<dbReference type="Proteomes" id="UP001141806">
    <property type="component" value="Unassembled WGS sequence"/>
</dbReference>
<dbReference type="AlphaFoldDB" id="A0A9Q0HHK9"/>
<dbReference type="EMBL" id="JAMYWD010000008">
    <property type="protein sequence ID" value="KAJ4964242.1"/>
    <property type="molecule type" value="Genomic_DNA"/>
</dbReference>
<organism evidence="2 3">
    <name type="scientific">Protea cynaroides</name>
    <dbReference type="NCBI Taxonomy" id="273540"/>
    <lineage>
        <taxon>Eukaryota</taxon>
        <taxon>Viridiplantae</taxon>
        <taxon>Streptophyta</taxon>
        <taxon>Embryophyta</taxon>
        <taxon>Tracheophyta</taxon>
        <taxon>Spermatophyta</taxon>
        <taxon>Magnoliopsida</taxon>
        <taxon>Proteales</taxon>
        <taxon>Proteaceae</taxon>
        <taxon>Protea</taxon>
    </lineage>
</organism>
<keyword evidence="3" id="KW-1185">Reference proteome</keyword>
<gene>
    <name evidence="2" type="ORF">NE237_024181</name>
</gene>
<protein>
    <submittedName>
        <fullName evidence="2">Uncharacterized protein</fullName>
    </submittedName>
</protein>
<comment type="caution">
    <text evidence="2">The sequence shown here is derived from an EMBL/GenBank/DDBJ whole genome shotgun (WGS) entry which is preliminary data.</text>
</comment>
<accession>A0A9Q0HHK9</accession>
<reference evidence="2" key="1">
    <citation type="journal article" date="2023" name="Plant J.">
        <title>The genome of the king protea, Protea cynaroides.</title>
        <authorList>
            <person name="Chang J."/>
            <person name="Duong T.A."/>
            <person name="Schoeman C."/>
            <person name="Ma X."/>
            <person name="Roodt D."/>
            <person name="Barker N."/>
            <person name="Li Z."/>
            <person name="Van de Peer Y."/>
            <person name="Mizrachi E."/>
        </authorList>
    </citation>
    <scope>NUCLEOTIDE SEQUENCE</scope>
    <source>
        <tissue evidence="2">Young leaves</tissue>
    </source>
</reference>
<name>A0A9Q0HHK9_9MAGN</name>
<evidence type="ECO:0000313" key="3">
    <source>
        <dbReference type="Proteomes" id="UP001141806"/>
    </source>
</evidence>
<sequence length="100" mass="10829">MEDPTAVQNKDPVVAPVVNLIVVHDDDKVRQLSENRGVDSPITVDSTMNLVARCDSQKVAGEGHNQQSWANTVEADKERNDEPEEDTATSVGGSAGYLEH</sequence>
<evidence type="ECO:0000256" key="1">
    <source>
        <dbReference type="SAM" id="MobiDB-lite"/>
    </source>
</evidence>
<proteinExistence type="predicted"/>
<feature type="region of interest" description="Disordered" evidence="1">
    <location>
        <begin position="58"/>
        <end position="100"/>
    </location>
</feature>
<evidence type="ECO:0000313" key="2">
    <source>
        <dbReference type="EMBL" id="KAJ4964242.1"/>
    </source>
</evidence>